<reference evidence="2" key="1">
    <citation type="submission" date="2014-11" db="EMBL/GenBank/DDBJ databases">
        <authorList>
            <person name="Amaro Gonzalez C."/>
        </authorList>
    </citation>
    <scope>NUCLEOTIDE SEQUENCE</scope>
</reference>
<organism evidence="2">
    <name type="scientific">Anguilla anguilla</name>
    <name type="common">European freshwater eel</name>
    <name type="synonym">Muraena anguilla</name>
    <dbReference type="NCBI Taxonomy" id="7936"/>
    <lineage>
        <taxon>Eukaryota</taxon>
        <taxon>Metazoa</taxon>
        <taxon>Chordata</taxon>
        <taxon>Craniata</taxon>
        <taxon>Vertebrata</taxon>
        <taxon>Euteleostomi</taxon>
        <taxon>Actinopterygii</taxon>
        <taxon>Neopterygii</taxon>
        <taxon>Teleostei</taxon>
        <taxon>Anguilliformes</taxon>
        <taxon>Anguillidae</taxon>
        <taxon>Anguilla</taxon>
    </lineage>
</organism>
<proteinExistence type="predicted"/>
<reference evidence="2" key="2">
    <citation type="journal article" date="2015" name="Fish Shellfish Immunol.">
        <title>Early steps in the European eel (Anguilla anguilla)-Vibrio vulnificus interaction in the gills: Role of the RtxA13 toxin.</title>
        <authorList>
            <person name="Callol A."/>
            <person name="Pajuelo D."/>
            <person name="Ebbesson L."/>
            <person name="Teles M."/>
            <person name="MacKenzie S."/>
            <person name="Amaro C."/>
        </authorList>
    </citation>
    <scope>NUCLEOTIDE SEQUENCE</scope>
</reference>
<protein>
    <submittedName>
        <fullName evidence="2">Uncharacterized protein</fullName>
    </submittedName>
</protein>
<name>A0A0E9UX12_ANGAN</name>
<dbReference type="AlphaFoldDB" id="A0A0E9UX12"/>
<evidence type="ECO:0000313" key="2">
    <source>
        <dbReference type="EMBL" id="JAH70276.1"/>
    </source>
</evidence>
<accession>A0A0E9UX12</accession>
<evidence type="ECO:0000256" key="1">
    <source>
        <dbReference type="SAM" id="MobiDB-lite"/>
    </source>
</evidence>
<feature type="region of interest" description="Disordered" evidence="1">
    <location>
        <begin position="1"/>
        <end position="28"/>
    </location>
</feature>
<dbReference type="EMBL" id="GBXM01038301">
    <property type="protein sequence ID" value="JAH70276.1"/>
    <property type="molecule type" value="Transcribed_RNA"/>
</dbReference>
<sequence length="28" mass="3075">MENLLQTAQPEPHGSAPAHPRPPRTVSR</sequence>